<comment type="caution">
    <text evidence="2">The sequence shown here is derived from an EMBL/GenBank/DDBJ whole genome shotgun (WGS) entry which is preliminary data.</text>
</comment>
<protein>
    <submittedName>
        <fullName evidence="2">Uncharacterized protein</fullName>
    </submittedName>
</protein>
<dbReference type="AlphaFoldDB" id="A0A226WYF1"/>
<reference evidence="3" key="1">
    <citation type="submission" date="2017-01" db="EMBL/GenBank/DDBJ databases">
        <title>Genome Analysis of Deinococcus marmoris KOPRI26562.</title>
        <authorList>
            <person name="Kim J.H."/>
            <person name="Oh H.-M."/>
        </authorList>
    </citation>
    <scope>NUCLEOTIDE SEQUENCE [LARGE SCALE GENOMIC DNA]</scope>
    <source>
        <strain evidence="3">PAMC 26633</strain>
    </source>
</reference>
<dbReference type="EMBL" id="MTHB01000136">
    <property type="protein sequence ID" value="OXC76211.1"/>
    <property type="molecule type" value="Genomic_DNA"/>
</dbReference>
<organism evidence="2 3">
    <name type="scientific">Caballeronia sordidicola</name>
    <name type="common">Burkholderia sordidicola</name>
    <dbReference type="NCBI Taxonomy" id="196367"/>
    <lineage>
        <taxon>Bacteria</taxon>
        <taxon>Pseudomonadati</taxon>
        <taxon>Pseudomonadota</taxon>
        <taxon>Betaproteobacteria</taxon>
        <taxon>Burkholderiales</taxon>
        <taxon>Burkholderiaceae</taxon>
        <taxon>Caballeronia</taxon>
    </lineage>
</organism>
<accession>A0A226WYF1</accession>
<feature type="compositionally biased region" description="Polar residues" evidence="1">
    <location>
        <begin position="15"/>
        <end position="36"/>
    </location>
</feature>
<feature type="region of interest" description="Disordered" evidence="1">
    <location>
        <begin position="1"/>
        <end position="43"/>
    </location>
</feature>
<proteinExistence type="predicted"/>
<evidence type="ECO:0000256" key="1">
    <source>
        <dbReference type="SAM" id="MobiDB-lite"/>
    </source>
</evidence>
<evidence type="ECO:0000313" key="3">
    <source>
        <dbReference type="Proteomes" id="UP000214720"/>
    </source>
</evidence>
<sequence length="43" mass="4696">MTQSTPKAFAAFSDNPDSSTINDQTNRRVSISSSATVHHGFRQ</sequence>
<gene>
    <name evidence="2" type="ORF">BSU04_23095</name>
</gene>
<dbReference type="Proteomes" id="UP000214720">
    <property type="component" value="Unassembled WGS sequence"/>
</dbReference>
<name>A0A226WYF1_CABSO</name>
<evidence type="ECO:0000313" key="2">
    <source>
        <dbReference type="EMBL" id="OXC76211.1"/>
    </source>
</evidence>